<organism evidence="3 4">
    <name type="scientific">Fraxinus pennsylvanica</name>
    <dbReference type="NCBI Taxonomy" id="56036"/>
    <lineage>
        <taxon>Eukaryota</taxon>
        <taxon>Viridiplantae</taxon>
        <taxon>Streptophyta</taxon>
        <taxon>Embryophyta</taxon>
        <taxon>Tracheophyta</taxon>
        <taxon>Spermatophyta</taxon>
        <taxon>Magnoliopsida</taxon>
        <taxon>eudicotyledons</taxon>
        <taxon>Gunneridae</taxon>
        <taxon>Pentapetalae</taxon>
        <taxon>asterids</taxon>
        <taxon>lamiids</taxon>
        <taxon>Lamiales</taxon>
        <taxon>Oleaceae</taxon>
        <taxon>Oleeae</taxon>
        <taxon>Fraxinus</taxon>
    </lineage>
</organism>
<feature type="coiled-coil region" evidence="1">
    <location>
        <begin position="218"/>
        <end position="297"/>
    </location>
</feature>
<gene>
    <name evidence="3" type="ORF">FPE_LOCUS13701</name>
</gene>
<accession>A0AAD2DW93</accession>
<dbReference type="EMBL" id="OU503043">
    <property type="protein sequence ID" value="CAI9766271.1"/>
    <property type="molecule type" value="Genomic_DNA"/>
</dbReference>
<name>A0AAD2DW93_9LAMI</name>
<evidence type="ECO:0000256" key="2">
    <source>
        <dbReference type="SAM" id="MobiDB-lite"/>
    </source>
</evidence>
<evidence type="ECO:0000256" key="1">
    <source>
        <dbReference type="SAM" id="Coils"/>
    </source>
</evidence>
<dbReference type="AlphaFoldDB" id="A0AAD2DW93"/>
<dbReference type="Proteomes" id="UP000834106">
    <property type="component" value="Chromosome 8"/>
</dbReference>
<feature type="region of interest" description="Disordered" evidence="2">
    <location>
        <begin position="69"/>
        <end position="109"/>
    </location>
</feature>
<proteinExistence type="predicted"/>
<reference evidence="3" key="1">
    <citation type="submission" date="2023-05" db="EMBL/GenBank/DDBJ databases">
        <authorList>
            <person name="Huff M."/>
        </authorList>
    </citation>
    <scope>NUCLEOTIDE SEQUENCE</scope>
</reference>
<evidence type="ECO:0000313" key="3">
    <source>
        <dbReference type="EMBL" id="CAI9766271.1"/>
    </source>
</evidence>
<evidence type="ECO:0000313" key="4">
    <source>
        <dbReference type="Proteomes" id="UP000834106"/>
    </source>
</evidence>
<keyword evidence="1" id="KW-0175">Coiled coil</keyword>
<sequence>MFRFSSPFVCFHHKCSPICPFFPFGRDFEKKKAPRPDFVIIHRSVVEAKMLRTSSAAYKKQSERFLSLSKAPLPPENEADEGVPLVKKRKVDPAGASISAPQEEAPPQARSGVTVAAPSTVPQAIVPITAYFAEGPVKMKQKRPANASANGKATDFLGSKDDDLSEAVLEMLPPETTSAVRLHSKYWTDDWANHASSCGVEDLMAANNAYVARALSMGAAAEDLVKALRKRNDELEERLKASETWEAEVAKARKEVEEVKEKWITTATKLDAAEIQVNQYKNELHESVSQAATLTKRIDAGKIASLEAEVKAVGEAVVQDYKDNFDKTLEYDDFANYWASWAAQEMISRLRERHANLDIGFLEEEFGGPTRGRPVVEEEAFHDEAETPQEEGVGAIINVD</sequence>
<protein>
    <submittedName>
        <fullName evidence="3">Uncharacterized protein</fullName>
    </submittedName>
</protein>
<keyword evidence="4" id="KW-1185">Reference proteome</keyword>